<dbReference type="GO" id="GO:0016020">
    <property type="term" value="C:membrane"/>
    <property type="evidence" value="ECO:0007669"/>
    <property type="project" value="UniProtKB-SubCell"/>
</dbReference>
<evidence type="ECO:0000313" key="8">
    <source>
        <dbReference type="EMBL" id="KAK4248098.1"/>
    </source>
</evidence>
<sequence>LRRTQIQIQTKLLARQWLALYQQGPRWVPPLVHTGALSNLYLAFSSSSSSGSGGSSSPFLYLAAALVTFSVLPLTFLVMEPGINGACKWKVAEVLKGDKGDDGESVNLPVARGGGERSIGMPSVTRHSASEGSKRSAEEVGMGELVVSWARMNHMRWVMGIVAGGLSFGALCLKNG</sequence>
<dbReference type="EMBL" id="MU857642">
    <property type="protein sequence ID" value="KAK4248098.1"/>
    <property type="molecule type" value="Genomic_DNA"/>
</dbReference>
<evidence type="ECO:0000256" key="6">
    <source>
        <dbReference type="SAM" id="MobiDB-lite"/>
    </source>
</evidence>
<keyword evidence="9" id="KW-1185">Reference proteome</keyword>
<keyword evidence="3 7" id="KW-1133">Transmembrane helix</keyword>
<reference evidence="8" key="2">
    <citation type="submission" date="2023-05" db="EMBL/GenBank/DDBJ databases">
        <authorList>
            <consortium name="Lawrence Berkeley National Laboratory"/>
            <person name="Steindorff A."/>
            <person name="Hensen N."/>
            <person name="Bonometti L."/>
            <person name="Westerberg I."/>
            <person name="Brannstrom I.O."/>
            <person name="Guillou S."/>
            <person name="Cros-Aarteil S."/>
            <person name="Calhoun S."/>
            <person name="Haridas S."/>
            <person name="Kuo A."/>
            <person name="Mondo S."/>
            <person name="Pangilinan J."/>
            <person name="Riley R."/>
            <person name="Labutti K."/>
            <person name="Andreopoulos B."/>
            <person name="Lipzen A."/>
            <person name="Chen C."/>
            <person name="Yanf M."/>
            <person name="Daum C."/>
            <person name="Ng V."/>
            <person name="Clum A."/>
            <person name="Ohm R."/>
            <person name="Martin F."/>
            <person name="Silar P."/>
            <person name="Natvig D."/>
            <person name="Lalanne C."/>
            <person name="Gautier V."/>
            <person name="Ament-Velasquez S.L."/>
            <person name="Kruys A."/>
            <person name="Hutchinson M.I."/>
            <person name="Powell A.J."/>
            <person name="Barry K."/>
            <person name="Miller A.N."/>
            <person name="Grigoriev I.V."/>
            <person name="Debuchy R."/>
            <person name="Gladieux P."/>
            <person name="Thoren M.H."/>
            <person name="Johannesson H."/>
        </authorList>
    </citation>
    <scope>NUCLEOTIDE SEQUENCE</scope>
    <source>
        <strain evidence="8">CBS 359.72</strain>
    </source>
</reference>
<evidence type="ECO:0000256" key="1">
    <source>
        <dbReference type="ARBA" id="ARBA00004141"/>
    </source>
</evidence>
<name>A0AAN7CTH0_9PEZI</name>
<comment type="caution">
    <text evidence="8">The sequence shown here is derived from an EMBL/GenBank/DDBJ whole genome shotgun (WGS) entry which is preliminary data.</text>
</comment>
<dbReference type="AlphaFoldDB" id="A0AAN7CTH0"/>
<evidence type="ECO:0000256" key="2">
    <source>
        <dbReference type="ARBA" id="ARBA00022692"/>
    </source>
</evidence>
<keyword evidence="2 7" id="KW-0812">Transmembrane</keyword>
<evidence type="ECO:0000256" key="3">
    <source>
        <dbReference type="ARBA" id="ARBA00022989"/>
    </source>
</evidence>
<protein>
    <submittedName>
        <fullName evidence="8">Uncharacterized protein</fullName>
    </submittedName>
</protein>
<comment type="similarity">
    <text evidence="5">Belongs to the anthrone oxygenase family.</text>
</comment>
<dbReference type="Proteomes" id="UP001303647">
    <property type="component" value="Unassembled WGS sequence"/>
</dbReference>
<dbReference type="InterPro" id="IPR013901">
    <property type="entry name" value="Anthrone_oxy"/>
</dbReference>
<proteinExistence type="inferred from homology"/>
<dbReference type="PANTHER" id="PTHR35042">
    <property type="entry name" value="ANTHRONE OXYGENASE ENCC"/>
    <property type="match status" value="1"/>
</dbReference>
<dbReference type="Pfam" id="PF08592">
    <property type="entry name" value="Anthrone_oxy"/>
    <property type="match status" value="1"/>
</dbReference>
<feature type="region of interest" description="Disordered" evidence="6">
    <location>
        <begin position="113"/>
        <end position="135"/>
    </location>
</feature>
<evidence type="ECO:0000256" key="4">
    <source>
        <dbReference type="ARBA" id="ARBA00023136"/>
    </source>
</evidence>
<feature type="transmembrane region" description="Helical" evidence="7">
    <location>
        <begin position="59"/>
        <end position="79"/>
    </location>
</feature>
<evidence type="ECO:0000256" key="5">
    <source>
        <dbReference type="ARBA" id="ARBA00034313"/>
    </source>
</evidence>
<feature type="non-terminal residue" evidence="8">
    <location>
        <position position="1"/>
    </location>
</feature>
<evidence type="ECO:0000313" key="9">
    <source>
        <dbReference type="Proteomes" id="UP001303647"/>
    </source>
</evidence>
<dbReference type="PANTHER" id="PTHR35042:SF1">
    <property type="entry name" value="DUF1772-DOMAIN-CONTAINING PROTEIN"/>
    <property type="match status" value="1"/>
</dbReference>
<organism evidence="8 9">
    <name type="scientific">Corynascus novoguineensis</name>
    <dbReference type="NCBI Taxonomy" id="1126955"/>
    <lineage>
        <taxon>Eukaryota</taxon>
        <taxon>Fungi</taxon>
        <taxon>Dikarya</taxon>
        <taxon>Ascomycota</taxon>
        <taxon>Pezizomycotina</taxon>
        <taxon>Sordariomycetes</taxon>
        <taxon>Sordariomycetidae</taxon>
        <taxon>Sordariales</taxon>
        <taxon>Chaetomiaceae</taxon>
        <taxon>Corynascus</taxon>
    </lineage>
</organism>
<comment type="subcellular location">
    <subcellularLocation>
        <location evidence="1">Membrane</location>
        <topology evidence="1">Multi-pass membrane protein</topology>
    </subcellularLocation>
</comment>
<gene>
    <name evidence="8" type="ORF">C7999DRAFT_13901</name>
</gene>
<reference evidence="8" key="1">
    <citation type="journal article" date="2023" name="Mol. Phylogenet. Evol.">
        <title>Genome-scale phylogeny and comparative genomics of the fungal order Sordariales.</title>
        <authorList>
            <person name="Hensen N."/>
            <person name="Bonometti L."/>
            <person name="Westerberg I."/>
            <person name="Brannstrom I.O."/>
            <person name="Guillou S."/>
            <person name="Cros-Aarteil S."/>
            <person name="Calhoun S."/>
            <person name="Haridas S."/>
            <person name="Kuo A."/>
            <person name="Mondo S."/>
            <person name="Pangilinan J."/>
            <person name="Riley R."/>
            <person name="LaButti K."/>
            <person name="Andreopoulos B."/>
            <person name="Lipzen A."/>
            <person name="Chen C."/>
            <person name="Yan M."/>
            <person name="Daum C."/>
            <person name="Ng V."/>
            <person name="Clum A."/>
            <person name="Steindorff A."/>
            <person name="Ohm R.A."/>
            <person name="Martin F."/>
            <person name="Silar P."/>
            <person name="Natvig D.O."/>
            <person name="Lalanne C."/>
            <person name="Gautier V."/>
            <person name="Ament-Velasquez S.L."/>
            <person name="Kruys A."/>
            <person name="Hutchinson M.I."/>
            <person name="Powell A.J."/>
            <person name="Barry K."/>
            <person name="Miller A.N."/>
            <person name="Grigoriev I.V."/>
            <person name="Debuchy R."/>
            <person name="Gladieux P."/>
            <person name="Hiltunen Thoren M."/>
            <person name="Johannesson H."/>
        </authorList>
    </citation>
    <scope>NUCLEOTIDE SEQUENCE</scope>
    <source>
        <strain evidence="8">CBS 359.72</strain>
    </source>
</reference>
<keyword evidence="4 7" id="KW-0472">Membrane</keyword>
<feature type="transmembrane region" description="Helical" evidence="7">
    <location>
        <begin position="154"/>
        <end position="173"/>
    </location>
</feature>
<accession>A0AAN7CTH0</accession>
<evidence type="ECO:0000256" key="7">
    <source>
        <dbReference type="SAM" id="Phobius"/>
    </source>
</evidence>